<reference evidence="1" key="1">
    <citation type="submission" date="2014-05" db="EMBL/GenBank/DDBJ databases">
        <authorList>
            <person name="Horn Fabian"/>
        </authorList>
    </citation>
    <scope>NUCLEOTIDE SEQUENCE</scope>
</reference>
<sequence>MTLSPEQNATLLELAAALIPAGEGEPAADAVLADGVWLGRAFAAEPSLVPAVARACDQAMGLEPHDALRRLAEEHSADTRALTTLISGAYYMVPEVREAIGYPGQVPRPASLTEAVDDLDENLIGPMLASGPRYRPTPGAGAPV</sequence>
<gene>
    <name evidence="2" type="ORF">J2Z30_004411</name>
    <name evidence="1" type="ORF">SIRAN414</name>
</gene>
<dbReference type="GeneID" id="32470388"/>
<evidence type="ECO:0000313" key="1">
    <source>
        <dbReference type="EMBL" id="CDR01608.1"/>
    </source>
</evidence>
<protein>
    <submittedName>
        <fullName evidence="1">Uncharacterized protein</fullName>
    </submittedName>
</protein>
<dbReference type="AlphaFoldDB" id="A0A060ZJY8"/>
<evidence type="ECO:0000313" key="2">
    <source>
        <dbReference type="EMBL" id="MBP2063390.1"/>
    </source>
</evidence>
<accession>A0A060ZJY8</accession>
<proteinExistence type="predicted"/>
<keyword evidence="3" id="KW-1185">Reference proteome</keyword>
<name>A0A060ZJY8_9ACTN</name>
<organism evidence="1">
    <name type="scientific">Streptomyces iranensis</name>
    <dbReference type="NCBI Taxonomy" id="576784"/>
    <lineage>
        <taxon>Bacteria</taxon>
        <taxon>Bacillati</taxon>
        <taxon>Actinomycetota</taxon>
        <taxon>Actinomycetes</taxon>
        <taxon>Kitasatosporales</taxon>
        <taxon>Streptomycetaceae</taxon>
        <taxon>Streptomyces</taxon>
        <taxon>Streptomyces violaceusniger group</taxon>
    </lineage>
</organism>
<dbReference type="Proteomes" id="UP000756710">
    <property type="component" value="Unassembled WGS sequence"/>
</dbReference>
<dbReference type="EMBL" id="JAGGLR010000011">
    <property type="protein sequence ID" value="MBP2063390.1"/>
    <property type="molecule type" value="Genomic_DNA"/>
</dbReference>
<dbReference type="EMBL" id="LK022848">
    <property type="protein sequence ID" value="CDR01608.1"/>
    <property type="molecule type" value="Genomic_DNA"/>
</dbReference>
<dbReference type="RefSeq" id="WP_052701104.1">
    <property type="nucleotide sequence ID" value="NZ_BAABDR010000078.1"/>
</dbReference>
<reference evidence="2 3" key="2">
    <citation type="submission" date="2021-03" db="EMBL/GenBank/DDBJ databases">
        <title>Genomic Encyclopedia of Type Strains, Phase IV (KMG-IV): sequencing the most valuable type-strain genomes for metagenomic binning, comparative biology and taxonomic classification.</title>
        <authorList>
            <person name="Goeker M."/>
        </authorList>
    </citation>
    <scope>NUCLEOTIDE SEQUENCE [LARGE SCALE GENOMIC DNA]</scope>
    <source>
        <strain evidence="2 3">DSM 41954</strain>
    </source>
</reference>
<dbReference type="HOGENOM" id="CLU_134426_0_0_11"/>
<evidence type="ECO:0000313" key="3">
    <source>
        <dbReference type="Proteomes" id="UP000756710"/>
    </source>
</evidence>